<evidence type="ECO:0000313" key="3">
    <source>
        <dbReference type="Proteomes" id="UP001141806"/>
    </source>
</evidence>
<evidence type="ECO:0000256" key="1">
    <source>
        <dbReference type="SAM" id="MobiDB-lite"/>
    </source>
</evidence>
<dbReference type="EMBL" id="JAMYWD010000010">
    <property type="protein sequence ID" value="KAJ4957953.1"/>
    <property type="molecule type" value="Genomic_DNA"/>
</dbReference>
<sequence>MHHCFALKSTAGMETLNSPSSPPSLQEIYAEETPGSWSWTCTQFSPTFNHIRDCTFAVKSQDQFFQRDCDSRFTKSTAMAKTLVLIITANCRSSTNPTEPSLLATTWTTANTPPISTSLRPNSRPS</sequence>
<name>A0A9Q0H470_9MAGN</name>
<keyword evidence="3" id="KW-1185">Reference proteome</keyword>
<dbReference type="AlphaFoldDB" id="A0A9Q0H470"/>
<gene>
    <name evidence="2" type="ORF">NE237_025064</name>
</gene>
<proteinExistence type="predicted"/>
<protein>
    <submittedName>
        <fullName evidence="2">Uncharacterized protein</fullName>
    </submittedName>
</protein>
<comment type="caution">
    <text evidence="2">The sequence shown here is derived from an EMBL/GenBank/DDBJ whole genome shotgun (WGS) entry which is preliminary data.</text>
</comment>
<reference evidence="2" key="1">
    <citation type="journal article" date="2023" name="Plant J.">
        <title>The genome of the king protea, Protea cynaroides.</title>
        <authorList>
            <person name="Chang J."/>
            <person name="Duong T.A."/>
            <person name="Schoeman C."/>
            <person name="Ma X."/>
            <person name="Roodt D."/>
            <person name="Barker N."/>
            <person name="Li Z."/>
            <person name="Van de Peer Y."/>
            <person name="Mizrachi E."/>
        </authorList>
    </citation>
    <scope>NUCLEOTIDE SEQUENCE</scope>
    <source>
        <tissue evidence="2">Young leaves</tissue>
    </source>
</reference>
<organism evidence="2 3">
    <name type="scientific">Protea cynaroides</name>
    <dbReference type="NCBI Taxonomy" id="273540"/>
    <lineage>
        <taxon>Eukaryota</taxon>
        <taxon>Viridiplantae</taxon>
        <taxon>Streptophyta</taxon>
        <taxon>Embryophyta</taxon>
        <taxon>Tracheophyta</taxon>
        <taxon>Spermatophyta</taxon>
        <taxon>Magnoliopsida</taxon>
        <taxon>Proteales</taxon>
        <taxon>Proteaceae</taxon>
        <taxon>Protea</taxon>
    </lineage>
</organism>
<evidence type="ECO:0000313" key="2">
    <source>
        <dbReference type="EMBL" id="KAJ4957953.1"/>
    </source>
</evidence>
<dbReference type="Proteomes" id="UP001141806">
    <property type="component" value="Unassembled WGS sequence"/>
</dbReference>
<feature type="region of interest" description="Disordered" evidence="1">
    <location>
        <begin position="107"/>
        <end position="126"/>
    </location>
</feature>
<accession>A0A9Q0H470</accession>